<comment type="pathway">
    <text evidence="9">Amino-acid biosynthesis; L-histidine biosynthesis; L-histidine from 5-phospho-alpha-D-ribose 1-diphosphate: step 7/9.</text>
</comment>
<dbReference type="OrthoDB" id="9813612at2"/>
<evidence type="ECO:0000256" key="5">
    <source>
        <dbReference type="ARBA" id="ARBA00022605"/>
    </source>
</evidence>
<feature type="domain" description="Aminotransferase class I/classII large" evidence="10">
    <location>
        <begin position="22"/>
        <end position="341"/>
    </location>
</feature>
<dbReference type="GO" id="GO:0030170">
    <property type="term" value="F:pyridoxal phosphate binding"/>
    <property type="evidence" value="ECO:0007669"/>
    <property type="project" value="InterPro"/>
</dbReference>
<proteinExistence type="inferred from homology"/>
<name>A0A1D2YV61_9BACI</name>
<evidence type="ECO:0000256" key="8">
    <source>
        <dbReference type="ARBA" id="ARBA00023102"/>
    </source>
</evidence>
<dbReference type="HAMAP" id="MF_01023">
    <property type="entry name" value="HisC_aminotrans_2"/>
    <property type="match status" value="1"/>
</dbReference>
<dbReference type="UniPathway" id="UPA00031">
    <property type="reaction ID" value="UER00012"/>
</dbReference>
<dbReference type="NCBIfam" id="TIGR01141">
    <property type="entry name" value="hisC"/>
    <property type="match status" value="1"/>
</dbReference>
<comment type="caution">
    <text evidence="11">The sequence shown here is derived from an EMBL/GenBank/DDBJ whole genome shotgun (WGS) entry which is preliminary data.</text>
</comment>
<evidence type="ECO:0000256" key="3">
    <source>
        <dbReference type="ARBA" id="ARBA00011738"/>
    </source>
</evidence>
<dbReference type="RefSeq" id="WP_069656556.1">
    <property type="nucleotide sequence ID" value="NZ_MIJF01000019.1"/>
</dbReference>
<accession>A0A1D2YV61</accession>
<keyword evidence="8 9" id="KW-0368">Histidine biosynthesis</keyword>
<feature type="modified residue" description="N6-(pyridoxal phosphate)lysine" evidence="9">
    <location>
        <position position="211"/>
    </location>
</feature>
<dbReference type="PANTHER" id="PTHR42885">
    <property type="entry name" value="HISTIDINOL-PHOSPHATE AMINOTRANSFERASE-RELATED"/>
    <property type="match status" value="1"/>
</dbReference>
<dbReference type="STRING" id="337097.BHF71_08415"/>
<evidence type="ECO:0000256" key="6">
    <source>
        <dbReference type="ARBA" id="ARBA00022679"/>
    </source>
</evidence>
<dbReference type="SUPFAM" id="SSF53383">
    <property type="entry name" value="PLP-dependent transferases"/>
    <property type="match status" value="1"/>
</dbReference>
<keyword evidence="7 9" id="KW-0663">Pyridoxal phosphate</keyword>
<dbReference type="AlphaFoldDB" id="A0A1D2YV61"/>
<comment type="subunit">
    <text evidence="3 9">Homodimer.</text>
</comment>
<evidence type="ECO:0000256" key="4">
    <source>
        <dbReference type="ARBA" id="ARBA00022576"/>
    </source>
</evidence>
<evidence type="ECO:0000256" key="1">
    <source>
        <dbReference type="ARBA" id="ARBA00001933"/>
    </source>
</evidence>
<evidence type="ECO:0000256" key="2">
    <source>
        <dbReference type="ARBA" id="ARBA00007970"/>
    </source>
</evidence>
<evidence type="ECO:0000259" key="10">
    <source>
        <dbReference type="Pfam" id="PF00155"/>
    </source>
</evidence>
<dbReference type="GO" id="GO:0004400">
    <property type="term" value="F:histidinol-phosphate transaminase activity"/>
    <property type="evidence" value="ECO:0007669"/>
    <property type="project" value="UniProtKB-UniRule"/>
</dbReference>
<dbReference type="PANTHER" id="PTHR42885:SF2">
    <property type="entry name" value="HISTIDINOL-PHOSPHATE AMINOTRANSFERASE"/>
    <property type="match status" value="1"/>
</dbReference>
<dbReference type="Gene3D" id="3.40.640.10">
    <property type="entry name" value="Type I PLP-dependent aspartate aminotransferase-like (Major domain)"/>
    <property type="match status" value="1"/>
</dbReference>
<evidence type="ECO:0000313" key="12">
    <source>
        <dbReference type="Proteomes" id="UP000243739"/>
    </source>
</evidence>
<sequence>MTQVKESLINFRGYKSKQVPYKIRLNANEGKNILLEDIIREGLQFNEEINLNFYPDNDATLLKAEISKYIGVSPANIVVGNGSSEMIELIIKTYVDKNETILSVVPTFSMYAVFSQIYSTKFVGVESNEDFSIDIEKLIDKANEINPKVIILCNPNNPTGNLLPTRDIKKLLENTNSLVVIDEAYMEFASGSMVEEISNYENLIVLRTLSKAFGLAGIRVGYLLANQKIVNIIDQVRSPYNLNVMSQWIATKALKNKERVIAYIEEIKLGREFLYNKLKENGMKVFKSHGNFLLFYSNIDNLGQKLAEKGILIRSFANELAGYYRVSVGDKSENQAFIKAIEEITKNEKGKN</sequence>
<dbReference type="InterPro" id="IPR004839">
    <property type="entry name" value="Aminotransferase_I/II_large"/>
</dbReference>
<dbReference type="Gene3D" id="3.90.1150.10">
    <property type="entry name" value="Aspartate Aminotransferase, domain 1"/>
    <property type="match status" value="1"/>
</dbReference>
<keyword evidence="6 9" id="KW-0808">Transferase</keyword>
<gene>
    <name evidence="9" type="primary">hisC</name>
    <name evidence="11" type="ORF">BHF71_08415</name>
</gene>
<keyword evidence="4 9" id="KW-0032">Aminotransferase</keyword>
<dbReference type="InterPro" id="IPR015422">
    <property type="entry name" value="PyrdxlP-dep_Trfase_small"/>
</dbReference>
<protein>
    <recommendedName>
        <fullName evidence="9">Histidinol-phosphate aminotransferase</fullName>
        <ecNumber evidence="9">2.6.1.9</ecNumber>
    </recommendedName>
    <alternativeName>
        <fullName evidence="9">Imidazole acetol-phosphate transaminase</fullName>
    </alternativeName>
</protein>
<dbReference type="PROSITE" id="PS00599">
    <property type="entry name" value="AA_TRANSFER_CLASS_2"/>
    <property type="match status" value="1"/>
</dbReference>
<keyword evidence="5 9" id="KW-0028">Amino-acid biosynthesis</keyword>
<reference evidence="11 12" key="1">
    <citation type="submission" date="2016-09" db="EMBL/GenBank/DDBJ databases">
        <title>Draft genome sequence for the type strain of Vulcanibacillus modesticaldus BR, a strictly anaerobic, moderately thermophilic, and nitrate-reducing bacterium from deep sea-hydrothermal vents of the Mid-Atlantic Ridge.</title>
        <authorList>
            <person name="Abin C.A."/>
            <person name="Hollibaugh J.T."/>
        </authorList>
    </citation>
    <scope>NUCLEOTIDE SEQUENCE [LARGE SCALE GENOMIC DNA]</scope>
    <source>
        <strain evidence="11 12">BR</strain>
    </source>
</reference>
<dbReference type="CDD" id="cd00609">
    <property type="entry name" value="AAT_like"/>
    <property type="match status" value="1"/>
</dbReference>
<comment type="cofactor">
    <cofactor evidence="1 9">
        <name>pyridoxal 5'-phosphate</name>
        <dbReference type="ChEBI" id="CHEBI:597326"/>
    </cofactor>
</comment>
<comment type="catalytic activity">
    <reaction evidence="9">
        <text>L-histidinol phosphate + 2-oxoglutarate = 3-(imidazol-4-yl)-2-oxopropyl phosphate + L-glutamate</text>
        <dbReference type="Rhea" id="RHEA:23744"/>
        <dbReference type="ChEBI" id="CHEBI:16810"/>
        <dbReference type="ChEBI" id="CHEBI:29985"/>
        <dbReference type="ChEBI" id="CHEBI:57766"/>
        <dbReference type="ChEBI" id="CHEBI:57980"/>
        <dbReference type="EC" id="2.6.1.9"/>
    </reaction>
</comment>
<dbReference type="EC" id="2.6.1.9" evidence="9"/>
<comment type="similarity">
    <text evidence="2 9">Belongs to the class-II pyridoxal-phosphate-dependent aminotransferase family. Histidinol-phosphate aminotransferase subfamily.</text>
</comment>
<evidence type="ECO:0000256" key="7">
    <source>
        <dbReference type="ARBA" id="ARBA00022898"/>
    </source>
</evidence>
<dbReference type="Proteomes" id="UP000243739">
    <property type="component" value="Unassembled WGS sequence"/>
</dbReference>
<dbReference type="InterPro" id="IPR005861">
    <property type="entry name" value="HisP_aminotrans"/>
</dbReference>
<dbReference type="EMBL" id="MIJF01000019">
    <property type="protein sequence ID" value="OEF99563.1"/>
    <property type="molecule type" value="Genomic_DNA"/>
</dbReference>
<evidence type="ECO:0000256" key="9">
    <source>
        <dbReference type="HAMAP-Rule" id="MF_01023"/>
    </source>
</evidence>
<dbReference type="GO" id="GO:0000105">
    <property type="term" value="P:L-histidine biosynthetic process"/>
    <property type="evidence" value="ECO:0007669"/>
    <property type="project" value="UniProtKB-UniRule"/>
</dbReference>
<dbReference type="InterPro" id="IPR015421">
    <property type="entry name" value="PyrdxlP-dep_Trfase_major"/>
</dbReference>
<dbReference type="InterPro" id="IPR001917">
    <property type="entry name" value="Aminotrans_II_pyridoxalP_BS"/>
</dbReference>
<keyword evidence="12" id="KW-1185">Reference proteome</keyword>
<organism evidence="11 12">
    <name type="scientific">Vulcanibacillus modesticaldus</name>
    <dbReference type="NCBI Taxonomy" id="337097"/>
    <lineage>
        <taxon>Bacteria</taxon>
        <taxon>Bacillati</taxon>
        <taxon>Bacillota</taxon>
        <taxon>Bacilli</taxon>
        <taxon>Bacillales</taxon>
        <taxon>Bacillaceae</taxon>
        <taxon>Vulcanibacillus</taxon>
    </lineage>
</organism>
<dbReference type="Pfam" id="PF00155">
    <property type="entry name" value="Aminotran_1_2"/>
    <property type="match status" value="1"/>
</dbReference>
<dbReference type="InterPro" id="IPR015424">
    <property type="entry name" value="PyrdxlP-dep_Trfase"/>
</dbReference>
<evidence type="ECO:0000313" key="11">
    <source>
        <dbReference type="EMBL" id="OEF99563.1"/>
    </source>
</evidence>